<keyword evidence="2" id="KW-1185">Reference proteome</keyword>
<keyword evidence="1" id="KW-1133">Transmembrane helix</keyword>
<reference evidence="3" key="1">
    <citation type="submission" date="2024-02" db="UniProtKB">
        <authorList>
            <consortium name="WormBaseParasite"/>
        </authorList>
    </citation>
    <scope>IDENTIFICATION</scope>
</reference>
<evidence type="ECO:0000313" key="2">
    <source>
        <dbReference type="Proteomes" id="UP000887575"/>
    </source>
</evidence>
<dbReference type="WBParaSite" id="MBELARI_LOCUS15763">
    <property type="protein sequence ID" value="MBELARI_LOCUS15763"/>
    <property type="gene ID" value="MBELARI_LOCUS15763"/>
</dbReference>
<keyword evidence="1" id="KW-0812">Transmembrane</keyword>
<keyword evidence="1" id="KW-0472">Membrane</keyword>
<dbReference type="Proteomes" id="UP000887575">
    <property type="component" value="Unassembled WGS sequence"/>
</dbReference>
<proteinExistence type="predicted"/>
<evidence type="ECO:0000256" key="1">
    <source>
        <dbReference type="SAM" id="Phobius"/>
    </source>
</evidence>
<sequence length="94" mass="10622">MESFLHVLHPEFFFPTPSGRITGVCAFIGAQIALCIGACLVATMIISTFQCFFYRYQLLLPNGSPLSKDQVEVESQEKRCQYHKQKVADVFTDN</sequence>
<dbReference type="AlphaFoldDB" id="A0AAF3J4J7"/>
<name>A0AAF3J4J7_9BILA</name>
<evidence type="ECO:0000313" key="3">
    <source>
        <dbReference type="WBParaSite" id="MBELARI_LOCUS15763"/>
    </source>
</evidence>
<protein>
    <submittedName>
        <fullName evidence="3">Uncharacterized protein</fullName>
    </submittedName>
</protein>
<organism evidence="2 3">
    <name type="scientific">Mesorhabditis belari</name>
    <dbReference type="NCBI Taxonomy" id="2138241"/>
    <lineage>
        <taxon>Eukaryota</taxon>
        <taxon>Metazoa</taxon>
        <taxon>Ecdysozoa</taxon>
        <taxon>Nematoda</taxon>
        <taxon>Chromadorea</taxon>
        <taxon>Rhabditida</taxon>
        <taxon>Rhabditina</taxon>
        <taxon>Rhabditomorpha</taxon>
        <taxon>Rhabditoidea</taxon>
        <taxon>Rhabditidae</taxon>
        <taxon>Mesorhabditinae</taxon>
        <taxon>Mesorhabditis</taxon>
    </lineage>
</organism>
<feature type="transmembrane region" description="Helical" evidence="1">
    <location>
        <begin position="20"/>
        <end position="46"/>
    </location>
</feature>
<accession>A0AAF3J4J7</accession>